<name>A0AAE0BQ60_9CHLO</name>
<proteinExistence type="predicted"/>
<evidence type="ECO:0000313" key="2">
    <source>
        <dbReference type="Proteomes" id="UP001190700"/>
    </source>
</evidence>
<sequence>MNTYGLFTSTPVNAALCASKGPGHVVPPQEALEVDGFLGDFVAKEGAGLGEAPERLELVLVARVALDMQTVTRDKEGDVGGGDAGLEEAHGI</sequence>
<comment type="caution">
    <text evidence="1">The sequence shown here is derived from an EMBL/GenBank/DDBJ whole genome shotgun (WGS) entry which is preliminary data.</text>
</comment>
<accession>A0AAE0BQ60</accession>
<organism evidence="1 2">
    <name type="scientific">Cymbomonas tetramitiformis</name>
    <dbReference type="NCBI Taxonomy" id="36881"/>
    <lineage>
        <taxon>Eukaryota</taxon>
        <taxon>Viridiplantae</taxon>
        <taxon>Chlorophyta</taxon>
        <taxon>Pyramimonadophyceae</taxon>
        <taxon>Pyramimonadales</taxon>
        <taxon>Pyramimonadaceae</taxon>
        <taxon>Cymbomonas</taxon>
    </lineage>
</organism>
<protein>
    <submittedName>
        <fullName evidence="1">Uncharacterized protein</fullName>
    </submittedName>
</protein>
<dbReference type="AlphaFoldDB" id="A0AAE0BQ60"/>
<gene>
    <name evidence="1" type="ORF">CYMTET_49499</name>
</gene>
<evidence type="ECO:0000313" key="1">
    <source>
        <dbReference type="EMBL" id="KAK3240677.1"/>
    </source>
</evidence>
<reference evidence="1 2" key="1">
    <citation type="journal article" date="2015" name="Genome Biol. Evol.">
        <title>Comparative Genomics of a Bacterivorous Green Alga Reveals Evolutionary Causalities and Consequences of Phago-Mixotrophic Mode of Nutrition.</title>
        <authorList>
            <person name="Burns J.A."/>
            <person name="Paasch A."/>
            <person name="Narechania A."/>
            <person name="Kim E."/>
        </authorList>
    </citation>
    <scope>NUCLEOTIDE SEQUENCE [LARGE SCALE GENOMIC DNA]</scope>
    <source>
        <strain evidence="1 2">PLY_AMNH</strain>
    </source>
</reference>
<dbReference type="EMBL" id="LGRX02033577">
    <property type="protein sequence ID" value="KAK3240677.1"/>
    <property type="molecule type" value="Genomic_DNA"/>
</dbReference>
<dbReference type="Proteomes" id="UP001190700">
    <property type="component" value="Unassembled WGS sequence"/>
</dbReference>
<keyword evidence="2" id="KW-1185">Reference proteome</keyword>